<feature type="region of interest" description="Disordered" evidence="1">
    <location>
        <begin position="1"/>
        <end position="31"/>
    </location>
</feature>
<evidence type="ECO:0000256" key="1">
    <source>
        <dbReference type="SAM" id="MobiDB-lite"/>
    </source>
</evidence>
<proteinExistence type="predicted"/>
<organism evidence="2">
    <name type="scientific">Arundo donax</name>
    <name type="common">Giant reed</name>
    <name type="synonym">Donax arundinaceus</name>
    <dbReference type="NCBI Taxonomy" id="35708"/>
    <lineage>
        <taxon>Eukaryota</taxon>
        <taxon>Viridiplantae</taxon>
        <taxon>Streptophyta</taxon>
        <taxon>Embryophyta</taxon>
        <taxon>Tracheophyta</taxon>
        <taxon>Spermatophyta</taxon>
        <taxon>Magnoliopsida</taxon>
        <taxon>Liliopsida</taxon>
        <taxon>Poales</taxon>
        <taxon>Poaceae</taxon>
        <taxon>PACMAD clade</taxon>
        <taxon>Arundinoideae</taxon>
        <taxon>Arundineae</taxon>
        <taxon>Arundo</taxon>
    </lineage>
</organism>
<name>A0A0A8ZVS2_ARUDO</name>
<evidence type="ECO:0000313" key="2">
    <source>
        <dbReference type="EMBL" id="JAD42936.1"/>
    </source>
</evidence>
<sequence>MNRSAGSIALAKKTGPRMRLPERTRRGQAGSCVASKSLTYV</sequence>
<dbReference type="EMBL" id="GBRH01254959">
    <property type="protein sequence ID" value="JAD42936.1"/>
    <property type="molecule type" value="Transcribed_RNA"/>
</dbReference>
<reference evidence="2" key="2">
    <citation type="journal article" date="2015" name="Data Brief">
        <title>Shoot transcriptome of the giant reed, Arundo donax.</title>
        <authorList>
            <person name="Barrero R.A."/>
            <person name="Guerrero F.D."/>
            <person name="Moolhuijzen P."/>
            <person name="Goolsby J.A."/>
            <person name="Tidwell J."/>
            <person name="Bellgard S.E."/>
            <person name="Bellgard M.I."/>
        </authorList>
    </citation>
    <scope>NUCLEOTIDE SEQUENCE</scope>
    <source>
        <tissue evidence="2">Shoot tissue taken approximately 20 cm above the soil surface</tissue>
    </source>
</reference>
<accession>A0A0A8ZVS2</accession>
<protein>
    <submittedName>
        <fullName evidence="2">Uncharacterized protein</fullName>
    </submittedName>
</protein>
<dbReference type="AlphaFoldDB" id="A0A0A8ZVS2"/>
<reference evidence="2" key="1">
    <citation type="submission" date="2014-09" db="EMBL/GenBank/DDBJ databases">
        <authorList>
            <person name="Magalhaes I.L.F."/>
            <person name="Oliveira U."/>
            <person name="Santos F.R."/>
            <person name="Vidigal T.H.D.A."/>
            <person name="Brescovit A.D."/>
            <person name="Santos A.J."/>
        </authorList>
    </citation>
    <scope>NUCLEOTIDE SEQUENCE</scope>
    <source>
        <tissue evidence="2">Shoot tissue taken approximately 20 cm above the soil surface</tissue>
    </source>
</reference>